<proteinExistence type="predicted"/>
<organism evidence="1 2">
    <name type="scientific">Zoarces viviparus</name>
    <name type="common">Viviparous eelpout</name>
    <name type="synonym">Blennius viviparus</name>
    <dbReference type="NCBI Taxonomy" id="48416"/>
    <lineage>
        <taxon>Eukaryota</taxon>
        <taxon>Metazoa</taxon>
        <taxon>Chordata</taxon>
        <taxon>Craniata</taxon>
        <taxon>Vertebrata</taxon>
        <taxon>Euteleostomi</taxon>
        <taxon>Actinopterygii</taxon>
        <taxon>Neopterygii</taxon>
        <taxon>Teleostei</taxon>
        <taxon>Neoteleostei</taxon>
        <taxon>Acanthomorphata</taxon>
        <taxon>Eupercaria</taxon>
        <taxon>Perciformes</taxon>
        <taxon>Cottioidei</taxon>
        <taxon>Zoarcales</taxon>
        <taxon>Zoarcidae</taxon>
        <taxon>Zoarcinae</taxon>
        <taxon>Zoarces</taxon>
    </lineage>
</organism>
<gene>
    <name evidence="1" type="ORF">VZT92_005447</name>
</gene>
<dbReference type="AlphaFoldDB" id="A0AAW1FSE3"/>
<reference evidence="1 2" key="1">
    <citation type="journal article" date="2024" name="Genome Biol. Evol.">
        <title>Chromosome-level genome assembly of the viviparous eelpout Zoarces viviparus.</title>
        <authorList>
            <person name="Fuhrmann N."/>
            <person name="Brasseur M.V."/>
            <person name="Bakowski C.E."/>
            <person name="Podsiadlowski L."/>
            <person name="Prost S."/>
            <person name="Krehenwinkel H."/>
            <person name="Mayer C."/>
        </authorList>
    </citation>
    <scope>NUCLEOTIDE SEQUENCE [LARGE SCALE GENOMIC DNA]</scope>
    <source>
        <strain evidence="1">NO-MEL_2022_Ind0_liver</strain>
    </source>
</reference>
<evidence type="ECO:0000313" key="1">
    <source>
        <dbReference type="EMBL" id="KAK9537872.1"/>
    </source>
</evidence>
<protein>
    <submittedName>
        <fullName evidence="1">Uncharacterized protein</fullName>
    </submittedName>
</protein>
<keyword evidence="2" id="KW-1185">Reference proteome</keyword>
<dbReference type="EMBL" id="JBCEZU010000034">
    <property type="protein sequence ID" value="KAK9537872.1"/>
    <property type="molecule type" value="Genomic_DNA"/>
</dbReference>
<accession>A0AAW1FSE3</accession>
<comment type="caution">
    <text evidence="1">The sequence shown here is derived from an EMBL/GenBank/DDBJ whole genome shotgun (WGS) entry which is preliminary data.</text>
</comment>
<sequence>MPAEATTCTCSWPRRRLPARAAGQTSPVVPFLWPYAESEFSDCLIRTRLYLPQTAQCATPLSPPRLPGASQGHREDCDGCPDPPHGFYGGTFRNDGMANDDAA</sequence>
<dbReference type="Proteomes" id="UP001488805">
    <property type="component" value="Unassembled WGS sequence"/>
</dbReference>
<name>A0AAW1FSE3_ZOAVI</name>
<evidence type="ECO:0000313" key="2">
    <source>
        <dbReference type="Proteomes" id="UP001488805"/>
    </source>
</evidence>